<feature type="domain" description="SusE outer membrane protein" evidence="1">
    <location>
        <begin position="26"/>
        <end position="134"/>
    </location>
</feature>
<dbReference type="Proteomes" id="UP000196587">
    <property type="component" value="Unassembled WGS sequence"/>
</dbReference>
<evidence type="ECO:0000259" key="1">
    <source>
        <dbReference type="Pfam" id="PF14292"/>
    </source>
</evidence>
<evidence type="ECO:0000313" key="2">
    <source>
        <dbReference type="EMBL" id="OUP36028.1"/>
    </source>
</evidence>
<organism evidence="2 3">
    <name type="scientific">Bacteroides clarus</name>
    <dbReference type="NCBI Taxonomy" id="626929"/>
    <lineage>
        <taxon>Bacteria</taxon>
        <taxon>Pseudomonadati</taxon>
        <taxon>Bacteroidota</taxon>
        <taxon>Bacteroidia</taxon>
        <taxon>Bacteroidales</taxon>
        <taxon>Bacteroidaceae</taxon>
        <taxon>Bacteroides</taxon>
    </lineage>
</organism>
<name>A0A1Y4JU29_9BACE</name>
<protein>
    <recommendedName>
        <fullName evidence="1">SusE outer membrane protein domain-containing protein</fullName>
    </recommendedName>
</protein>
<dbReference type="AlphaFoldDB" id="A0A1Y4JU29"/>
<dbReference type="InterPro" id="IPR025970">
    <property type="entry name" value="SusE"/>
</dbReference>
<gene>
    <name evidence="2" type="ORF">B5F24_04100</name>
</gene>
<sequence>MQLIIMKNTIKNILMTLPFVIMGCQDETERITLDSPQDTMGLKVSSSDVVLNQDLGNEEAISFTWGSAANRGEGTKLTYYFKMDMADNNFETSIAKVEIPEGVQSISYTHKEMNALLNGWKVTAGETAMLEAEIIAEVSGGSVYMKPEISKVQFSVTGYYIAARDLFIVGSAVEGMDATKALKMNEVLSEQKYEWGGHLKQGDFKFIKSRTSLTPSYTRGADNNTLVYNETDDGTETLFHIDTEGYYFITVDVEKLTIASEYPENKYEKVWAIGDATPAGWTIMNAVGLTKINNIQFVYEGDLYGGHLKFPLELREDWNIPYLMPKTHDTEPGGDNTMEYVEKEKVETHDYQWKITESQAGSYKIILDTYLMEITFEKKPKIEIPDNLPIKAVWMTGDATVTKWNTPFKIAFLYNPDEKEGTFVWEGHLNSGEIKFPLSNTEGFQCDYLMPEVNGTSVTNALKMVRKNYPDNTDENDYKWRVDESGKYKISLNVIDMTVKFEKLP</sequence>
<comment type="caution">
    <text evidence="2">The sequence shown here is derived from an EMBL/GenBank/DDBJ whole genome shotgun (WGS) entry which is preliminary data.</text>
</comment>
<evidence type="ECO:0000313" key="3">
    <source>
        <dbReference type="Proteomes" id="UP000196587"/>
    </source>
</evidence>
<proteinExistence type="predicted"/>
<dbReference type="Gene3D" id="2.60.40.3620">
    <property type="match status" value="2"/>
</dbReference>
<accession>A0A1Y4JU29</accession>
<reference evidence="3" key="1">
    <citation type="submission" date="2017-04" db="EMBL/GenBank/DDBJ databases">
        <title>Function of individual gut microbiota members based on whole genome sequencing of pure cultures obtained from chicken caecum.</title>
        <authorList>
            <person name="Medvecky M."/>
            <person name="Cejkova D."/>
            <person name="Polansky O."/>
            <person name="Karasova D."/>
            <person name="Kubasova T."/>
            <person name="Cizek A."/>
            <person name="Rychlik I."/>
        </authorList>
    </citation>
    <scope>NUCLEOTIDE SEQUENCE [LARGE SCALE GENOMIC DNA]</scope>
    <source>
        <strain evidence="3">An189</strain>
    </source>
</reference>
<dbReference type="EMBL" id="NFKE01000002">
    <property type="protein sequence ID" value="OUP36028.1"/>
    <property type="molecule type" value="Genomic_DNA"/>
</dbReference>
<dbReference type="PROSITE" id="PS51257">
    <property type="entry name" value="PROKAR_LIPOPROTEIN"/>
    <property type="match status" value="1"/>
</dbReference>
<dbReference type="Pfam" id="PF14292">
    <property type="entry name" value="SusE"/>
    <property type="match status" value="1"/>
</dbReference>